<protein>
    <recommendedName>
        <fullName evidence="5">Secreted protein</fullName>
    </recommendedName>
</protein>
<keyword evidence="2" id="KW-0732">Signal</keyword>
<proteinExistence type="predicted"/>
<evidence type="ECO:0000313" key="4">
    <source>
        <dbReference type="Proteomes" id="UP001620295"/>
    </source>
</evidence>
<evidence type="ECO:0000313" key="3">
    <source>
        <dbReference type="EMBL" id="MFK4270843.1"/>
    </source>
</evidence>
<evidence type="ECO:0000256" key="1">
    <source>
        <dbReference type="SAM" id="MobiDB-lite"/>
    </source>
</evidence>
<name>A0ABW8LY73_9ACTN</name>
<reference evidence="3 4" key="1">
    <citation type="submission" date="2024-11" db="EMBL/GenBank/DDBJ databases">
        <title>The Natural Products Discovery Center: Release of the First 8490 Sequenced Strains for Exploring Actinobacteria Biosynthetic Diversity.</title>
        <authorList>
            <person name="Kalkreuter E."/>
            <person name="Kautsar S.A."/>
            <person name="Yang D."/>
            <person name="Bader C.D."/>
            <person name="Teijaro C.N."/>
            <person name="Fluegel L."/>
            <person name="Davis C.M."/>
            <person name="Simpson J.R."/>
            <person name="Lauterbach L."/>
            <person name="Steele A.D."/>
            <person name="Gui C."/>
            <person name="Meng S."/>
            <person name="Li G."/>
            <person name="Viehrig K."/>
            <person name="Ye F."/>
            <person name="Su P."/>
            <person name="Kiefer A.F."/>
            <person name="Nichols A."/>
            <person name="Cepeda A.J."/>
            <person name="Yan W."/>
            <person name="Fan B."/>
            <person name="Jiang Y."/>
            <person name="Adhikari A."/>
            <person name="Zheng C.-J."/>
            <person name="Schuster L."/>
            <person name="Cowan T.M."/>
            <person name="Smanski M.J."/>
            <person name="Chevrette M.G."/>
            <person name="De Carvalho L.P.S."/>
            <person name="Shen B."/>
        </authorList>
    </citation>
    <scope>NUCLEOTIDE SEQUENCE [LARGE SCALE GENOMIC DNA]</scope>
    <source>
        <strain evidence="3 4">NPDC020863</strain>
    </source>
</reference>
<gene>
    <name evidence="3" type="ORF">ACI2L5_38840</name>
</gene>
<organism evidence="3 4">
    <name type="scientific">Streptomyces milbemycinicus</name>
    <dbReference type="NCBI Taxonomy" id="476552"/>
    <lineage>
        <taxon>Bacteria</taxon>
        <taxon>Bacillati</taxon>
        <taxon>Actinomycetota</taxon>
        <taxon>Actinomycetes</taxon>
        <taxon>Kitasatosporales</taxon>
        <taxon>Streptomycetaceae</taxon>
        <taxon>Streptomyces</taxon>
    </lineage>
</organism>
<comment type="caution">
    <text evidence="3">The sequence shown here is derived from an EMBL/GenBank/DDBJ whole genome shotgun (WGS) entry which is preliminary data.</text>
</comment>
<feature type="signal peptide" evidence="2">
    <location>
        <begin position="1"/>
        <end position="27"/>
    </location>
</feature>
<feature type="region of interest" description="Disordered" evidence="1">
    <location>
        <begin position="212"/>
        <end position="235"/>
    </location>
</feature>
<feature type="compositionally biased region" description="Low complexity" evidence="1">
    <location>
        <begin position="221"/>
        <end position="235"/>
    </location>
</feature>
<evidence type="ECO:0008006" key="5">
    <source>
        <dbReference type="Google" id="ProtNLM"/>
    </source>
</evidence>
<feature type="chain" id="PRO_5047189014" description="Secreted protein" evidence="2">
    <location>
        <begin position="28"/>
        <end position="235"/>
    </location>
</feature>
<dbReference type="RefSeq" id="WP_358701169.1">
    <property type="nucleotide sequence ID" value="NZ_JBFACG010000001.1"/>
</dbReference>
<sequence>MRRPRLLTSCAATLIGLSPTTVGSASAAPSPAATPERVTGTVSLWSADYKGGGSYVDCPRMDHPVDLTLVLDTPPLERQYIDRCNDSMRVEWAVTYRYVSPAQNSSAAAARENQVNVHVHGVMYQGDAEQTMGKKGEIDKDFAVAPGRPLQQTVELLNQADASPNDARMTDRAWAQFDLKDDDPLSQPQGQSPLAPLKLDKLDALDKLPGLGKLGNGGGLLENLPGLGGKPLSIP</sequence>
<evidence type="ECO:0000256" key="2">
    <source>
        <dbReference type="SAM" id="SignalP"/>
    </source>
</evidence>
<accession>A0ABW8LY73</accession>
<dbReference type="Proteomes" id="UP001620295">
    <property type="component" value="Unassembled WGS sequence"/>
</dbReference>
<keyword evidence="4" id="KW-1185">Reference proteome</keyword>
<dbReference type="EMBL" id="JBJDQH010000015">
    <property type="protein sequence ID" value="MFK4270843.1"/>
    <property type="molecule type" value="Genomic_DNA"/>
</dbReference>